<evidence type="ECO:0000313" key="1">
    <source>
        <dbReference type="EMBL" id="GFH06705.1"/>
    </source>
</evidence>
<reference evidence="1 2" key="1">
    <citation type="submission" date="2020-02" db="EMBL/GenBank/DDBJ databases">
        <title>Draft genome sequence of Haematococcus lacustris strain NIES-144.</title>
        <authorList>
            <person name="Morimoto D."/>
            <person name="Nakagawa S."/>
            <person name="Yoshida T."/>
            <person name="Sawayama S."/>
        </authorList>
    </citation>
    <scope>NUCLEOTIDE SEQUENCE [LARGE SCALE GENOMIC DNA]</scope>
    <source>
        <strain evidence="1 2">NIES-144</strain>
    </source>
</reference>
<dbReference type="AlphaFoldDB" id="A0A699YBK4"/>
<accession>A0A699YBK4</accession>
<evidence type="ECO:0000313" key="2">
    <source>
        <dbReference type="Proteomes" id="UP000485058"/>
    </source>
</evidence>
<feature type="non-terminal residue" evidence="1">
    <location>
        <position position="1"/>
    </location>
</feature>
<comment type="caution">
    <text evidence="1">The sequence shown here is derived from an EMBL/GenBank/DDBJ whole genome shotgun (WGS) entry which is preliminary data.</text>
</comment>
<dbReference type="EMBL" id="BLLF01000052">
    <property type="protein sequence ID" value="GFH06705.1"/>
    <property type="molecule type" value="Genomic_DNA"/>
</dbReference>
<dbReference type="Proteomes" id="UP000485058">
    <property type="component" value="Unassembled WGS sequence"/>
</dbReference>
<gene>
    <name evidence="1" type="ORF">HaLaN_01377</name>
</gene>
<sequence>AEACTSTLCIYTPVMKVTVSSEQRPARVDEWCISGIQGARQSVTRQQGGFIPAGPGAPRWTSREWREAAALWSAARMSL</sequence>
<keyword evidence="2" id="KW-1185">Reference proteome</keyword>
<organism evidence="1 2">
    <name type="scientific">Haematococcus lacustris</name>
    <name type="common">Green alga</name>
    <name type="synonym">Haematococcus pluvialis</name>
    <dbReference type="NCBI Taxonomy" id="44745"/>
    <lineage>
        <taxon>Eukaryota</taxon>
        <taxon>Viridiplantae</taxon>
        <taxon>Chlorophyta</taxon>
        <taxon>core chlorophytes</taxon>
        <taxon>Chlorophyceae</taxon>
        <taxon>CS clade</taxon>
        <taxon>Chlamydomonadales</taxon>
        <taxon>Haematococcaceae</taxon>
        <taxon>Haematococcus</taxon>
    </lineage>
</organism>
<name>A0A699YBK4_HAELA</name>
<protein>
    <submittedName>
        <fullName evidence="1">Uncharacterized protein</fullName>
    </submittedName>
</protein>
<proteinExistence type="predicted"/>